<dbReference type="EMBL" id="LSRS01000005">
    <property type="protein sequence ID" value="KAF1084392.1"/>
    <property type="molecule type" value="Genomic_DNA"/>
</dbReference>
<dbReference type="PANTHER" id="PTHR36306">
    <property type="entry name" value="ALPHA-AMYLASE-RELATED-RELATED"/>
    <property type="match status" value="1"/>
</dbReference>
<dbReference type="GO" id="GO:0005975">
    <property type="term" value="P:carbohydrate metabolic process"/>
    <property type="evidence" value="ECO:0007669"/>
    <property type="project" value="InterPro"/>
</dbReference>
<dbReference type="InterPro" id="IPR011330">
    <property type="entry name" value="Glyco_hydro/deAcase_b/a-brl"/>
</dbReference>
<dbReference type="GO" id="GO:0016787">
    <property type="term" value="F:hydrolase activity"/>
    <property type="evidence" value="ECO:0007669"/>
    <property type="project" value="UniProtKB-KW"/>
</dbReference>
<reference evidence="4" key="1">
    <citation type="submission" date="2016-02" db="EMBL/GenBank/DDBJ databases">
        <title>Draft Genome Sequence of Sporotomaculum syntrophicum Strain FB, a Syntrophic Benzoate Degrader.</title>
        <authorList>
            <person name="Nobu M.K."/>
            <person name="Narihiro T."/>
            <person name="Qiu Y.-L."/>
            <person name="Ohashi A."/>
            <person name="Liu W.-T."/>
            <person name="Yuji S."/>
        </authorList>
    </citation>
    <scope>NUCLEOTIDE SEQUENCE</scope>
    <source>
        <strain evidence="4">FB</strain>
    </source>
</reference>
<dbReference type="SUPFAM" id="SSF88713">
    <property type="entry name" value="Glycoside hydrolase/deacetylase"/>
    <property type="match status" value="1"/>
</dbReference>
<dbReference type="OrthoDB" id="9757977at2"/>
<evidence type="ECO:0000259" key="3">
    <source>
        <dbReference type="Pfam" id="PF03065"/>
    </source>
</evidence>
<feature type="domain" description="Glycoside hydrolase family 57 N-terminal" evidence="3">
    <location>
        <begin position="39"/>
        <end position="311"/>
    </location>
</feature>
<comment type="caution">
    <text evidence="4">The sequence shown here is derived from an EMBL/GenBank/DDBJ whole genome shotgun (WGS) entry which is preliminary data.</text>
</comment>
<organism evidence="4 5">
    <name type="scientific">Sporotomaculum syntrophicum</name>
    <dbReference type="NCBI Taxonomy" id="182264"/>
    <lineage>
        <taxon>Bacteria</taxon>
        <taxon>Bacillati</taxon>
        <taxon>Bacillota</taxon>
        <taxon>Clostridia</taxon>
        <taxon>Eubacteriales</taxon>
        <taxon>Desulfallaceae</taxon>
        <taxon>Sporotomaculum</taxon>
    </lineage>
</organism>
<evidence type="ECO:0000256" key="2">
    <source>
        <dbReference type="ARBA" id="ARBA00023277"/>
    </source>
</evidence>
<keyword evidence="5" id="KW-1185">Reference proteome</keyword>
<dbReference type="Proteomes" id="UP000798488">
    <property type="component" value="Unassembled WGS sequence"/>
</dbReference>
<dbReference type="Pfam" id="PF12055">
    <property type="entry name" value="DUF3536"/>
    <property type="match status" value="1"/>
</dbReference>
<evidence type="ECO:0000256" key="1">
    <source>
        <dbReference type="ARBA" id="ARBA00006821"/>
    </source>
</evidence>
<dbReference type="InterPro" id="IPR052046">
    <property type="entry name" value="GH57_Enzymes"/>
</dbReference>
<dbReference type="Gene3D" id="3.20.110.20">
    <property type="match status" value="1"/>
</dbReference>
<dbReference type="AlphaFoldDB" id="A0A9D2WMV9"/>
<dbReference type="CDD" id="cd10797">
    <property type="entry name" value="GH57N_APU_like_1"/>
    <property type="match status" value="1"/>
</dbReference>
<dbReference type="PANTHER" id="PTHR36306:SF3">
    <property type="entry name" value="GLYCOSIDE HYDROLASE FAMILY 57"/>
    <property type="match status" value="1"/>
</dbReference>
<keyword evidence="4" id="KW-0378">Hydrolase</keyword>
<protein>
    <submittedName>
        <fullName evidence="4">Glycosyl hydrolase family 57</fullName>
    </submittedName>
</protein>
<gene>
    <name evidence="4" type="ORF">SPSYN_02169</name>
</gene>
<evidence type="ECO:0000313" key="4">
    <source>
        <dbReference type="EMBL" id="KAF1084392.1"/>
    </source>
</evidence>
<keyword evidence="2" id="KW-0119">Carbohydrate metabolism</keyword>
<sequence length="810" mass="94235">MERFICIHGHFYQPPRENPWLEFLEIQDSAYPYHDWNERINAECYAPNTAARILNNKNLIRKIFNNYSRISFNFGPTLLDWLETSDPEVYEQIIKADRDSRRHFSGHGSAIAQAYNHMIMPLASSRDKLTQVRWGIEDFRYRFGRDPEGMWLPETAVDLETLDILAQEGIKFTILSPYQAQRVRAIDDVWQEVGPAGIDSTMPYLLRLPETGREINIFFYNGPISQAVAFEKLLSNGEHFAQRLMSGFSNRSDRPELVHIATDGETYGHHHRHGEMALAYALDFIERHKLARITNYGEFLALFPPTHEVEIKEQTAWSCAHGVDRWQNDCGCRTGMHEGWTQAWRAPLRKALNWLRDAITPEYEKHAGRLFKDPWAARDAYISLVLDRSPENRERFLAEHVIHPLDASERVIALSLLEIQRHAMLMFTSCGWFFDDVSGIETIQVLQYARRVIQLAGNILAIPLEPQFLEMLAQAKSNDPRYQDGVYIYHHIITPAMVDLTNVGGHFAIISLFENFSRISRIRCYEVERLDNYTTEAGSTKFTIGKIRVTSLVTMDSTILYYCAIYFAVHNVSCSIQEFSDEQHYQQLRVKAIDAFERADFHKVIQLMDHYFENGSFLSLKELFRDRLRSILSKILNSTLEDIEAEYKQIYHHNATLMRFLRDLKIPLPQALLCAADLNLNAELRHAFAEEELDIEHINTLFNEARMLDIKLDDVSLGYVLKANMEKTAQKLYSDPMNLTLLSNLDTMTGLTHELPFEIDLWKIQNIYYRLLHDFYPYLQRKAEQGDKNTLVWVKMFIALGEKLHMQISK</sequence>
<dbReference type="InterPro" id="IPR004300">
    <property type="entry name" value="Glyco_hydro_57_N"/>
</dbReference>
<comment type="similarity">
    <text evidence="1">Belongs to the glycosyl hydrolase 57 family.</text>
</comment>
<name>A0A9D2WMV9_9FIRM</name>
<evidence type="ECO:0000313" key="5">
    <source>
        <dbReference type="Proteomes" id="UP000798488"/>
    </source>
</evidence>
<proteinExistence type="inferred from homology"/>
<dbReference type="Pfam" id="PF03065">
    <property type="entry name" value="Glyco_hydro_57"/>
    <property type="match status" value="1"/>
</dbReference>
<dbReference type="InterPro" id="IPR021923">
    <property type="entry name" value="DUF3536"/>
</dbReference>
<accession>A0A9D2WMV9</accession>
<dbReference type="RefSeq" id="WP_161822483.1">
    <property type="nucleotide sequence ID" value="NZ_LSRS01000005.1"/>
</dbReference>